<proteinExistence type="inferred from homology"/>
<sequence length="397" mass="42452">MGHSEKNKGHWVPSVALRARISAARTAALLLDGSGRVRGDADLVFEGQPAHPSGAVRLGPSGLDLDLNEVEPAVERIVIAGWSRHGGFGEPPVLDVVAPDGSTVLSYTPTEAPDVPAVAFGAFHREAGGWKFDALAEGYGSGLPGFVTAYGVEVAEDERVPALAGPVPLTGVVKVPGGAPAPGGYLPGYFPPPERPYQPVDGWEFGPAFEPFTAEGHGHQVVTVDASVPPGPVLVEMAHEGEGWVSLHPLGKRNRDEEFLFATALPDFRGSKIHEAPEGRPLRFRVTAPGRWVLRVKPVAAARRVETVLHGYGAEALLYTGGETDLQIDFYGSLEIENGYVSLYTYETKGRTTVPNDDRLLMTANGKLRRSVPLSAGPLVLRYYATGPWTLTVRDFD</sequence>
<dbReference type="PANTHER" id="PTHR32097">
    <property type="entry name" value="CAMP-BINDING PROTEIN 1-RELATED"/>
    <property type="match status" value="1"/>
</dbReference>
<feature type="domain" description="TerD" evidence="2">
    <location>
        <begin position="27"/>
        <end position="150"/>
    </location>
</feature>
<evidence type="ECO:0000313" key="3">
    <source>
        <dbReference type="EMBL" id="WTR72579.1"/>
    </source>
</evidence>
<comment type="similarity">
    <text evidence="1">Belongs to the CAPAB/TerDEXZ family.</text>
</comment>
<dbReference type="CDD" id="cd06974">
    <property type="entry name" value="TerD_like"/>
    <property type="match status" value="1"/>
</dbReference>
<gene>
    <name evidence="3" type="ORF">OG814_26520</name>
</gene>
<protein>
    <submittedName>
        <fullName evidence="3">TerD family protein</fullName>
    </submittedName>
</protein>
<dbReference type="PANTHER" id="PTHR32097:SF4">
    <property type="entry name" value="GENERAL STRESS PROTEIN 16U"/>
    <property type="match status" value="1"/>
</dbReference>
<evidence type="ECO:0000313" key="4">
    <source>
        <dbReference type="Proteomes" id="UP001622594"/>
    </source>
</evidence>
<reference evidence="3 4" key="1">
    <citation type="submission" date="2022-10" db="EMBL/GenBank/DDBJ databases">
        <title>The complete genomes of actinobacterial strains from the NBC collection.</title>
        <authorList>
            <person name="Joergensen T.S."/>
            <person name="Alvarez Arevalo M."/>
            <person name="Sterndorff E.B."/>
            <person name="Faurdal D."/>
            <person name="Vuksanovic O."/>
            <person name="Mourched A.-S."/>
            <person name="Charusanti P."/>
            <person name="Shaw S."/>
            <person name="Blin K."/>
            <person name="Weber T."/>
        </authorList>
    </citation>
    <scope>NUCLEOTIDE SEQUENCE [LARGE SCALE GENOMIC DNA]</scope>
    <source>
        <strain evidence="3 4">NBC_00123</strain>
    </source>
</reference>
<dbReference type="Proteomes" id="UP001622594">
    <property type="component" value="Chromosome"/>
</dbReference>
<dbReference type="InterPro" id="IPR051324">
    <property type="entry name" value="Stress/Tellurium_Resist"/>
</dbReference>
<dbReference type="InterPro" id="IPR003325">
    <property type="entry name" value="TerD"/>
</dbReference>
<dbReference type="Gene3D" id="2.60.60.30">
    <property type="entry name" value="sav2460 like domains"/>
    <property type="match status" value="1"/>
</dbReference>
<dbReference type="RefSeq" id="WP_405872931.1">
    <property type="nucleotide sequence ID" value="NZ_CP108188.1"/>
</dbReference>
<dbReference type="Pfam" id="PF02342">
    <property type="entry name" value="TerD"/>
    <property type="match status" value="1"/>
</dbReference>
<organism evidence="3 4">
    <name type="scientific">Streptomyces zaomyceticus</name>
    <dbReference type="NCBI Taxonomy" id="68286"/>
    <lineage>
        <taxon>Bacteria</taxon>
        <taxon>Bacillati</taxon>
        <taxon>Actinomycetota</taxon>
        <taxon>Actinomycetes</taxon>
        <taxon>Kitasatosporales</taxon>
        <taxon>Streptomycetaceae</taxon>
        <taxon>Streptomyces</taxon>
    </lineage>
</organism>
<keyword evidence="4" id="KW-1185">Reference proteome</keyword>
<dbReference type="EMBL" id="CP108188">
    <property type="protein sequence ID" value="WTR72579.1"/>
    <property type="molecule type" value="Genomic_DNA"/>
</dbReference>
<evidence type="ECO:0000256" key="1">
    <source>
        <dbReference type="ARBA" id="ARBA00008775"/>
    </source>
</evidence>
<accession>A0ABZ1LFJ8</accession>
<evidence type="ECO:0000259" key="2">
    <source>
        <dbReference type="Pfam" id="PF02342"/>
    </source>
</evidence>
<name>A0ABZ1LFJ8_9ACTN</name>